<evidence type="ECO:0000256" key="11">
    <source>
        <dbReference type="SAM" id="MobiDB-lite"/>
    </source>
</evidence>
<dbReference type="eggNOG" id="ENOG502QPST">
    <property type="taxonomic scope" value="Eukaryota"/>
</dbReference>
<evidence type="ECO:0000256" key="5">
    <source>
        <dbReference type="ARBA" id="ARBA00022729"/>
    </source>
</evidence>
<dbReference type="SMART" id="SM00768">
    <property type="entry name" value="X8"/>
    <property type="match status" value="1"/>
</dbReference>
<organism evidence="13 14">
    <name type="scientific">Komagataella phaffii (strain GS115 / ATCC 20864)</name>
    <name type="common">Yeast</name>
    <name type="synonym">Pichia pastoris</name>
    <dbReference type="NCBI Taxonomy" id="644223"/>
    <lineage>
        <taxon>Eukaryota</taxon>
        <taxon>Fungi</taxon>
        <taxon>Dikarya</taxon>
        <taxon>Ascomycota</taxon>
        <taxon>Saccharomycotina</taxon>
        <taxon>Pichiomycetes</taxon>
        <taxon>Pichiales</taxon>
        <taxon>Pichiaceae</taxon>
        <taxon>Komagataella</taxon>
    </lineage>
</organism>
<feature type="chain" id="PRO_5008450346" description="1,3-beta-glucanosyltransferase" evidence="10">
    <location>
        <begin position="17"/>
        <end position="535"/>
    </location>
</feature>
<reference evidence="13 14" key="1">
    <citation type="journal article" date="2009" name="Nat. Biotechnol.">
        <title>Genome sequence of the recombinant protein production host Pichia pastoris.</title>
        <authorList>
            <person name="De Schutter K."/>
            <person name="Lin Y.C."/>
            <person name="Tiels P."/>
            <person name="Van Hecke A."/>
            <person name="Glinka S."/>
            <person name="Weber-Lehmann J."/>
            <person name="Rouze P."/>
            <person name="Van de Peer Y."/>
            <person name="Callewaert N."/>
        </authorList>
    </citation>
    <scope>NUCLEOTIDE SEQUENCE [LARGE SCALE GENOMIC DNA]</scope>
    <source>
        <strain evidence="14">GS115 / ATCC 20864</strain>
    </source>
</reference>
<dbReference type="Pfam" id="PF07983">
    <property type="entry name" value="X8"/>
    <property type="match status" value="1"/>
</dbReference>
<dbReference type="Pfam" id="PF03198">
    <property type="entry name" value="Glyco_hydro_72"/>
    <property type="match status" value="1"/>
</dbReference>
<evidence type="ECO:0000313" key="13">
    <source>
        <dbReference type="EMBL" id="CAY67288.1"/>
    </source>
</evidence>
<keyword evidence="10" id="KW-0808">Transferase</keyword>
<dbReference type="PANTHER" id="PTHR31468">
    <property type="entry name" value="1,3-BETA-GLUCANOSYLTRANSFERASE GAS1"/>
    <property type="match status" value="1"/>
</dbReference>
<dbReference type="InterPro" id="IPR017853">
    <property type="entry name" value="GH"/>
</dbReference>
<evidence type="ECO:0000256" key="2">
    <source>
        <dbReference type="ARBA" id="ARBA00007528"/>
    </source>
</evidence>
<proteinExistence type="inferred from homology"/>
<feature type="region of interest" description="Disordered" evidence="11">
    <location>
        <begin position="469"/>
        <end position="497"/>
    </location>
</feature>
<dbReference type="GO" id="GO:0071970">
    <property type="term" value="P:fungal-type cell wall (1-&gt;3)-beta-D-glucan biosynthetic process"/>
    <property type="evidence" value="ECO:0007669"/>
    <property type="project" value="TreeGrafter"/>
</dbReference>
<sequence>MLSILSALTLLGLSCASDLTPPIEVTGNKFFFSNNGSQFYMKGIAYQQDTSNSTTGDNFIDPLANVEACRRDFPYLEELHTNVIRVYAIDVDADHDECMQLLEEAGIYVIADLSEPGDSIITTDPAWDVHLYDRYTSVIDELQQYDNVLGFFAGNEVITNRSNTDAAPFVKAAIRDMKAYMEDQGYRQIPIGYSANDDALTRISSANYFACGDSDVRADFYGYNIYSWCGRSSFTTSGYDDRTEDFRNLSVPLFFSEYGCNEVQPRLFTEVQALYGENMTDVWSGGIVYMYFEEENNYGLVTIEPDGDVSTYSDFNYLRSELATISPSLATQSEVSATATELECPPTGNNWRASTDLPPTPNKEVCECLQNTLACVVADDVEPEDYADIFNYVCSRIECGDIGTDAEIGEYGPYSFCDAKEKLSFVLNLYYEDQNGASSACDFDGSASIVSTTAVSSCVSILQSASTVGTAPSSSRTATGSGSSGTGSGSGSSADATSTESDDAAFIHKPKSGSELLMAAFFVTFVTSGFTYTLL</sequence>
<keyword evidence="7" id="KW-1015">Disulfide bond</keyword>
<dbReference type="GO" id="GO:0005886">
    <property type="term" value="C:plasma membrane"/>
    <property type="evidence" value="ECO:0007669"/>
    <property type="project" value="UniProtKB-SubCell"/>
</dbReference>
<evidence type="ECO:0000256" key="9">
    <source>
        <dbReference type="ARBA" id="ARBA00023288"/>
    </source>
</evidence>
<dbReference type="GO" id="GO:0042124">
    <property type="term" value="F:1,3-beta-glucanosyltransferase activity"/>
    <property type="evidence" value="ECO:0007669"/>
    <property type="project" value="TreeGrafter"/>
</dbReference>
<dbReference type="SUPFAM" id="SSF51445">
    <property type="entry name" value="(Trans)glycosidases"/>
    <property type="match status" value="1"/>
</dbReference>
<keyword evidence="5 10" id="KW-0732">Signal</keyword>
<keyword evidence="9 10" id="KW-0449">Lipoprotein</keyword>
<evidence type="ECO:0000256" key="7">
    <source>
        <dbReference type="ARBA" id="ARBA00023157"/>
    </source>
</evidence>
<keyword evidence="6 10" id="KW-0472">Membrane</keyword>
<dbReference type="GO" id="GO:0031982">
    <property type="term" value="C:vesicle"/>
    <property type="evidence" value="ECO:0007669"/>
    <property type="project" value="UniProtKB-ARBA"/>
</dbReference>
<dbReference type="Gene3D" id="3.20.20.80">
    <property type="entry name" value="Glycosidases"/>
    <property type="match status" value="1"/>
</dbReference>
<dbReference type="FunFam" id="3.20.20.80:FF:000038">
    <property type="entry name" value="1,3-beta-glucanosyltransferase"/>
    <property type="match status" value="1"/>
</dbReference>
<dbReference type="GO" id="GO:0098552">
    <property type="term" value="C:side of membrane"/>
    <property type="evidence" value="ECO:0007669"/>
    <property type="project" value="UniProtKB-KW"/>
</dbReference>
<evidence type="ECO:0000313" key="14">
    <source>
        <dbReference type="Proteomes" id="UP000000314"/>
    </source>
</evidence>
<dbReference type="OMA" id="DDSIDFW"/>
<keyword evidence="3" id="KW-1003">Cell membrane</keyword>
<dbReference type="CAZy" id="CBM43">
    <property type="family name" value="Carbohydrate-Binding Module Family 43"/>
</dbReference>
<dbReference type="GO" id="GO:0031505">
    <property type="term" value="P:fungal-type cell wall organization"/>
    <property type="evidence" value="ECO:0007669"/>
    <property type="project" value="UniProtKB-ARBA"/>
</dbReference>
<evidence type="ECO:0000256" key="10">
    <source>
        <dbReference type="RuleBase" id="RU361209"/>
    </source>
</evidence>
<evidence type="ECO:0000256" key="8">
    <source>
        <dbReference type="ARBA" id="ARBA00023180"/>
    </source>
</evidence>
<dbReference type="CAZy" id="GH72">
    <property type="family name" value="Glycoside Hydrolase Family 72"/>
</dbReference>
<dbReference type="EMBL" id="FN392319">
    <property type="protein sequence ID" value="CAY67288.1"/>
    <property type="molecule type" value="Genomic_DNA"/>
</dbReference>
<dbReference type="InParanoid" id="C4QVL5"/>
<name>C4QVL5_KOMPG</name>
<feature type="compositionally biased region" description="Low complexity" evidence="11">
    <location>
        <begin position="469"/>
        <end position="481"/>
    </location>
</feature>
<dbReference type="STRING" id="644223.C4QVL5"/>
<dbReference type="AlphaFoldDB" id="C4QVL5"/>
<dbReference type="PANTHER" id="PTHR31468:SF2">
    <property type="entry name" value="1,3-BETA-GLUCANOSYLTRANSFERASE GAS1"/>
    <property type="match status" value="1"/>
</dbReference>
<dbReference type="SMR" id="C4QVL5"/>
<comment type="subcellular location">
    <subcellularLocation>
        <location evidence="1 10">Cell membrane</location>
        <topology evidence="1 10">Lipid-anchor</topology>
        <topology evidence="1 10">GPI-anchor</topology>
    </subcellularLocation>
</comment>
<dbReference type="GeneID" id="8196459"/>
<dbReference type="FunFam" id="1.20.58.1040:FF:000005">
    <property type="entry name" value="1,3-beta-glucanosyltransferase"/>
    <property type="match status" value="1"/>
</dbReference>
<comment type="similarity">
    <text evidence="2 10">Belongs to the glycosyl hydrolase 72 family.</text>
</comment>
<dbReference type="GO" id="GO:0030445">
    <property type="term" value="C:yeast-form cell wall"/>
    <property type="evidence" value="ECO:0007669"/>
    <property type="project" value="UniProtKB-ARBA"/>
</dbReference>
<evidence type="ECO:0000256" key="6">
    <source>
        <dbReference type="ARBA" id="ARBA00023136"/>
    </source>
</evidence>
<evidence type="ECO:0000256" key="3">
    <source>
        <dbReference type="ARBA" id="ARBA00022475"/>
    </source>
</evidence>
<dbReference type="FunCoup" id="C4QVL5">
    <property type="interactions" value="166"/>
</dbReference>
<dbReference type="HOGENOM" id="CLU_021855_2_1_1"/>
<keyword evidence="4 10" id="KW-0336">GPI-anchor</keyword>
<keyword evidence="14" id="KW-1185">Reference proteome</keyword>
<dbReference type="OrthoDB" id="421038at2759"/>
<feature type="signal peptide" evidence="10">
    <location>
        <begin position="1"/>
        <end position="16"/>
    </location>
</feature>
<dbReference type="InterPro" id="IPR012946">
    <property type="entry name" value="X8"/>
</dbReference>
<protein>
    <recommendedName>
        <fullName evidence="10">1,3-beta-glucanosyltransferase</fullName>
        <ecNumber evidence="10">2.4.1.-</ecNumber>
    </recommendedName>
</protein>
<dbReference type="InterPro" id="IPR004886">
    <property type="entry name" value="Glucanosyltransferase"/>
</dbReference>
<dbReference type="KEGG" id="ppa:PAS_chr1-3_0227"/>
<evidence type="ECO:0000256" key="4">
    <source>
        <dbReference type="ARBA" id="ARBA00022622"/>
    </source>
</evidence>
<feature type="domain" description="X8" evidence="12">
    <location>
        <begin position="373"/>
        <end position="460"/>
    </location>
</feature>
<keyword evidence="8" id="KW-0325">Glycoprotein</keyword>
<dbReference type="EC" id="2.4.1.-" evidence="10"/>
<comment type="function">
    <text evidence="10">Splits internally a 1,3-beta-glucan molecule and transfers the newly generated reducing end (the donor) to the non-reducing end of another 1,3-beta-glucan molecule (the acceptor) forming a 1,3-beta linkage, resulting in the elongation of 1,3-beta-glucan chains in the cell wall.</text>
</comment>
<evidence type="ECO:0000259" key="12">
    <source>
        <dbReference type="SMART" id="SM00768"/>
    </source>
</evidence>
<evidence type="ECO:0000256" key="1">
    <source>
        <dbReference type="ARBA" id="ARBA00004609"/>
    </source>
</evidence>
<dbReference type="RefSeq" id="XP_002489569.1">
    <property type="nucleotide sequence ID" value="XM_002489524.1"/>
</dbReference>
<accession>C4QVL5</accession>
<gene>
    <name evidence="13" type="ordered locus">PAS_chr1-3_0227</name>
</gene>
<dbReference type="Gene3D" id="1.20.58.1040">
    <property type="match status" value="1"/>
</dbReference>
<dbReference type="Proteomes" id="UP000000314">
    <property type="component" value="Chromosome 1"/>
</dbReference>